<proteinExistence type="predicted"/>
<keyword evidence="2" id="KW-1185">Reference proteome</keyword>
<name>A0AC61D7D2_9FIRM</name>
<evidence type="ECO:0000313" key="1">
    <source>
        <dbReference type="EMBL" id="PHV69514.1"/>
    </source>
</evidence>
<dbReference type="EC" id="2.5.1.16" evidence="1"/>
<reference evidence="1" key="1">
    <citation type="submission" date="2017-10" db="EMBL/GenBank/DDBJ databases">
        <title>Genome sequence of cellulolytic Lachnospiraceae bacterium XHS1971 isolated from hotspring sediment.</title>
        <authorList>
            <person name="Vasudevan G."/>
            <person name="Joshi A.J."/>
            <person name="Hivarkar S."/>
            <person name="Lanjekar V.B."/>
            <person name="Dhakephalkar P.K."/>
            <person name="Dagar S."/>
        </authorList>
    </citation>
    <scope>NUCLEOTIDE SEQUENCE</scope>
    <source>
        <strain evidence="1">XHS1971</strain>
    </source>
</reference>
<comment type="caution">
    <text evidence="1">The sequence shown here is derived from an EMBL/GenBank/DDBJ whole genome shotgun (WGS) entry which is preliminary data.</text>
</comment>
<dbReference type="Proteomes" id="UP000224460">
    <property type="component" value="Unassembled WGS sequence"/>
</dbReference>
<evidence type="ECO:0000313" key="2">
    <source>
        <dbReference type="Proteomes" id="UP000224460"/>
    </source>
</evidence>
<gene>
    <name evidence="1" type="ORF">CS063_15435</name>
</gene>
<dbReference type="EMBL" id="PEDL01000026">
    <property type="protein sequence ID" value="PHV69514.1"/>
    <property type="molecule type" value="Genomic_DNA"/>
</dbReference>
<protein>
    <submittedName>
        <fullName evidence="1">Spermidine synthase</fullName>
        <ecNumber evidence="1">2.5.1.16</ecNumber>
    </submittedName>
</protein>
<keyword evidence="1" id="KW-0808">Transferase</keyword>
<organism evidence="1 2">
    <name type="scientific">Sporanaerobium hydrogeniformans</name>
    <dbReference type="NCBI Taxonomy" id="3072179"/>
    <lineage>
        <taxon>Bacteria</taxon>
        <taxon>Bacillati</taxon>
        <taxon>Bacillota</taxon>
        <taxon>Clostridia</taxon>
        <taxon>Lachnospirales</taxon>
        <taxon>Lachnospiraceae</taxon>
        <taxon>Sporanaerobium</taxon>
    </lineage>
</organism>
<accession>A0AC61D7D2</accession>
<sequence>MNDWYTENHQPDVHFSIQVKKHLYSEKTPYQQIDFYESETFGKFFTLDGLMMATEKDEFIYHEMIVHPSFAVNPQIKRVLVVGGGDGGTCRELLRYPFVESVDLVEIDERVVHLCQKYLPQTASCLANNPKVHLCFEDGLDFVQKASTASYDLIIVDSTDPIGPGEGLFTYAFYESCKRLLTEEGILINQHESPYYADDATEMKRAHSKLKKTFPIAKVYQFHMPTYPSGHWLFGFASKRLDPIKDLKAKFWEELQLPTRYYNTKLHIGAFMLPTYVKDELENA</sequence>